<dbReference type="InterPro" id="IPR000182">
    <property type="entry name" value="GNAT_dom"/>
</dbReference>
<keyword evidence="2" id="KW-0808">Transferase</keyword>
<name>A0A7W5BCS1_9BURK</name>
<keyword evidence="3" id="KW-1185">Reference proteome</keyword>
<comment type="caution">
    <text evidence="2">The sequence shown here is derived from an EMBL/GenBank/DDBJ whole genome shotgun (WGS) entry which is preliminary data.</text>
</comment>
<dbReference type="SUPFAM" id="SSF55729">
    <property type="entry name" value="Acyl-CoA N-acyltransferases (Nat)"/>
    <property type="match status" value="1"/>
</dbReference>
<dbReference type="GO" id="GO:0016747">
    <property type="term" value="F:acyltransferase activity, transferring groups other than amino-acyl groups"/>
    <property type="evidence" value="ECO:0007669"/>
    <property type="project" value="InterPro"/>
</dbReference>
<accession>A0A7W5BCS1</accession>
<dbReference type="Pfam" id="PF13302">
    <property type="entry name" value="Acetyltransf_3"/>
    <property type="match status" value="1"/>
</dbReference>
<gene>
    <name evidence="2" type="ORF">FHS03_003799</name>
</gene>
<proteinExistence type="predicted"/>
<organism evidence="2 3">
    <name type="scientific">Pseudoduganella violacea</name>
    <dbReference type="NCBI Taxonomy" id="1715466"/>
    <lineage>
        <taxon>Bacteria</taxon>
        <taxon>Pseudomonadati</taxon>
        <taxon>Pseudomonadota</taxon>
        <taxon>Betaproteobacteria</taxon>
        <taxon>Burkholderiales</taxon>
        <taxon>Oxalobacteraceae</taxon>
        <taxon>Telluria group</taxon>
        <taxon>Pseudoduganella</taxon>
    </lineage>
</organism>
<evidence type="ECO:0000313" key="2">
    <source>
        <dbReference type="EMBL" id="MBB3120729.1"/>
    </source>
</evidence>
<protein>
    <submittedName>
        <fullName evidence="2">RimJ/RimL family protein N-acetyltransferase</fullName>
    </submittedName>
</protein>
<sequence length="186" mass="20808">MLLSCANPELHTPRLLLRKFAAGDFDGFRAYRCLPEVYRFLYNDPPEGEAMRACFETVRTAPFAADGDKLTLAVCRREDGAVVGEVLLKLGNKAALQGELGYVFNPAFGGQGFALEAARAMRDFGFGELGFHRIFARLDTMNAASARIAEKLGMRREAHLRQSNRHQGVWGDEFIYALLRSEWDAE</sequence>
<dbReference type="InterPro" id="IPR016181">
    <property type="entry name" value="Acyl_CoA_acyltransferase"/>
</dbReference>
<evidence type="ECO:0000259" key="1">
    <source>
        <dbReference type="PROSITE" id="PS51186"/>
    </source>
</evidence>
<evidence type="ECO:0000313" key="3">
    <source>
        <dbReference type="Proteomes" id="UP000541535"/>
    </source>
</evidence>
<feature type="domain" description="N-acetyltransferase" evidence="1">
    <location>
        <begin position="15"/>
        <end position="181"/>
    </location>
</feature>
<dbReference type="Gene3D" id="3.40.630.30">
    <property type="match status" value="1"/>
</dbReference>
<dbReference type="EMBL" id="JACHXD010000011">
    <property type="protein sequence ID" value="MBB3120729.1"/>
    <property type="molecule type" value="Genomic_DNA"/>
</dbReference>
<dbReference type="InterPro" id="IPR051531">
    <property type="entry name" value="N-acetyltransferase"/>
</dbReference>
<dbReference type="Proteomes" id="UP000541535">
    <property type="component" value="Unassembled WGS sequence"/>
</dbReference>
<dbReference type="PANTHER" id="PTHR43792:SF1">
    <property type="entry name" value="N-ACETYLTRANSFERASE DOMAIN-CONTAINING PROTEIN"/>
    <property type="match status" value="1"/>
</dbReference>
<dbReference type="PANTHER" id="PTHR43792">
    <property type="entry name" value="GNAT FAMILY, PUTATIVE (AFU_ORTHOLOGUE AFUA_3G00765)-RELATED-RELATED"/>
    <property type="match status" value="1"/>
</dbReference>
<dbReference type="AlphaFoldDB" id="A0A7W5BCS1"/>
<dbReference type="PROSITE" id="PS51186">
    <property type="entry name" value="GNAT"/>
    <property type="match status" value="1"/>
</dbReference>
<reference evidence="2 3" key="1">
    <citation type="submission" date="2020-08" db="EMBL/GenBank/DDBJ databases">
        <title>Genomic Encyclopedia of Type Strains, Phase III (KMG-III): the genomes of soil and plant-associated and newly described type strains.</title>
        <authorList>
            <person name="Whitman W."/>
        </authorList>
    </citation>
    <scope>NUCLEOTIDE SEQUENCE [LARGE SCALE GENOMIC DNA]</scope>
    <source>
        <strain evidence="2 3">CECT 8897</strain>
    </source>
</reference>
<dbReference type="RefSeq" id="WP_183442495.1">
    <property type="nucleotide sequence ID" value="NZ_JACHXD010000011.1"/>
</dbReference>